<reference evidence="1 2" key="1">
    <citation type="journal article" date="2013" name="Front. Microbiol.">
        <title>Comparative genomic analyses of the cyanobacterium, Lyngbya aestuarii BL J, a powerful hydrogen producer.</title>
        <authorList>
            <person name="Kothari A."/>
            <person name="Vaughn M."/>
            <person name="Garcia-Pichel F."/>
        </authorList>
    </citation>
    <scope>NUCLEOTIDE SEQUENCE [LARGE SCALE GENOMIC DNA]</scope>
    <source>
        <strain evidence="1 2">BL J</strain>
    </source>
</reference>
<organism evidence="1 2">
    <name type="scientific">Lyngbya aestuarii BL J</name>
    <dbReference type="NCBI Taxonomy" id="1348334"/>
    <lineage>
        <taxon>Bacteria</taxon>
        <taxon>Bacillati</taxon>
        <taxon>Cyanobacteriota</taxon>
        <taxon>Cyanophyceae</taxon>
        <taxon>Oscillatoriophycideae</taxon>
        <taxon>Oscillatoriales</taxon>
        <taxon>Microcoleaceae</taxon>
        <taxon>Lyngbya</taxon>
    </lineage>
</organism>
<dbReference type="Proteomes" id="UP000017127">
    <property type="component" value="Unassembled WGS sequence"/>
</dbReference>
<comment type="caution">
    <text evidence="1">The sequence shown here is derived from an EMBL/GenBank/DDBJ whole genome shotgun (WGS) entry which is preliminary data.</text>
</comment>
<proteinExistence type="predicted"/>
<gene>
    <name evidence="1" type="ORF">M595_0791</name>
</gene>
<keyword evidence="2" id="KW-1185">Reference proteome</keyword>
<protein>
    <submittedName>
        <fullName evidence="1">Acyl-CoA dehydrogenase family domain protein</fullName>
    </submittedName>
</protein>
<dbReference type="EMBL" id="AUZM01000005">
    <property type="protein sequence ID" value="ERT09187.1"/>
    <property type="molecule type" value="Genomic_DNA"/>
</dbReference>
<evidence type="ECO:0000313" key="2">
    <source>
        <dbReference type="Proteomes" id="UP000017127"/>
    </source>
</evidence>
<feature type="non-terminal residue" evidence="1">
    <location>
        <position position="1"/>
    </location>
</feature>
<sequence length="39" mass="4203">SGAANLSQHHAQRVYREALVYSISGQTKGLMEASLNTVN</sequence>
<name>U7QPI0_9CYAN</name>
<dbReference type="AlphaFoldDB" id="U7QPI0"/>
<accession>U7QPI0</accession>
<evidence type="ECO:0000313" key="1">
    <source>
        <dbReference type="EMBL" id="ERT09187.1"/>
    </source>
</evidence>